<name>A0A7G9WBY4_ALKCA</name>
<dbReference type="Proteomes" id="UP000516160">
    <property type="component" value="Chromosome"/>
</dbReference>
<sequence>MKIMFLRLPIKIFWKTVAIIFITVNIGIYFSQFTFDNIAISTFTGYSLSSWEKLLLSVREFYLVGF</sequence>
<dbReference type="KEGG" id="acae:HYG86_16145"/>
<proteinExistence type="predicted"/>
<dbReference type="EMBL" id="CP058559">
    <property type="protein sequence ID" value="QNO16196.1"/>
    <property type="molecule type" value="Genomic_DNA"/>
</dbReference>
<reference evidence="2 3" key="1">
    <citation type="submission" date="2020-07" db="EMBL/GenBank/DDBJ databases">
        <title>Alkalicella. sp. LB2 genome.</title>
        <authorList>
            <person name="Postec A."/>
            <person name="Quemeneur M."/>
        </authorList>
    </citation>
    <scope>NUCLEOTIDE SEQUENCE [LARGE SCALE GENOMIC DNA]</scope>
    <source>
        <strain evidence="2 3">LB2</strain>
    </source>
</reference>
<dbReference type="AlphaFoldDB" id="A0A7G9WBY4"/>
<evidence type="ECO:0000256" key="1">
    <source>
        <dbReference type="SAM" id="Phobius"/>
    </source>
</evidence>
<organism evidence="2 3">
    <name type="scientific">Alkalicella caledoniensis</name>
    <dbReference type="NCBI Taxonomy" id="2731377"/>
    <lineage>
        <taxon>Bacteria</taxon>
        <taxon>Bacillati</taxon>
        <taxon>Bacillota</taxon>
        <taxon>Clostridia</taxon>
        <taxon>Eubacteriales</taxon>
        <taxon>Proteinivoracaceae</taxon>
        <taxon>Alkalicella</taxon>
    </lineage>
</organism>
<keyword evidence="1" id="KW-1133">Transmembrane helix</keyword>
<keyword evidence="3" id="KW-1185">Reference proteome</keyword>
<feature type="transmembrane region" description="Helical" evidence="1">
    <location>
        <begin position="12"/>
        <end position="30"/>
    </location>
</feature>
<evidence type="ECO:0000313" key="2">
    <source>
        <dbReference type="EMBL" id="QNO16196.1"/>
    </source>
</evidence>
<accession>A0A7G9WBY4</accession>
<protein>
    <submittedName>
        <fullName evidence="2">Uncharacterized protein</fullName>
    </submittedName>
</protein>
<dbReference type="RefSeq" id="WP_213166590.1">
    <property type="nucleotide sequence ID" value="NZ_CP058559.1"/>
</dbReference>
<gene>
    <name evidence="2" type="ORF">HYG86_16145</name>
</gene>
<keyword evidence="1" id="KW-0472">Membrane</keyword>
<evidence type="ECO:0000313" key="3">
    <source>
        <dbReference type="Proteomes" id="UP000516160"/>
    </source>
</evidence>
<keyword evidence="1" id="KW-0812">Transmembrane</keyword>